<evidence type="ECO:0000256" key="10">
    <source>
        <dbReference type="ARBA" id="ARBA00047552"/>
    </source>
</evidence>
<organism evidence="16 17">
    <name type="scientific">Kingdonia uniflora</name>
    <dbReference type="NCBI Taxonomy" id="39325"/>
    <lineage>
        <taxon>Eukaryota</taxon>
        <taxon>Viridiplantae</taxon>
        <taxon>Streptophyta</taxon>
        <taxon>Embryophyta</taxon>
        <taxon>Tracheophyta</taxon>
        <taxon>Spermatophyta</taxon>
        <taxon>Magnoliopsida</taxon>
        <taxon>Ranunculales</taxon>
        <taxon>Circaeasteraceae</taxon>
        <taxon>Kingdonia</taxon>
    </lineage>
</organism>
<name>A0A7J7M5W0_9MAGN</name>
<dbReference type="InterPro" id="IPR013155">
    <property type="entry name" value="M/V/L/I-tRNA-synth_anticd-bd"/>
</dbReference>
<feature type="domain" description="Valyl-tRNA synthetase tRNA-binding arm" evidence="15">
    <location>
        <begin position="930"/>
        <end position="994"/>
    </location>
</feature>
<evidence type="ECO:0000256" key="12">
    <source>
        <dbReference type="SAM" id="Coils"/>
    </source>
</evidence>
<dbReference type="FunFam" id="3.40.50.620:FF:000020">
    <property type="entry name" value="Valine--tRNA ligase, mitochondrial"/>
    <property type="match status" value="1"/>
</dbReference>
<dbReference type="InterPro" id="IPR010978">
    <property type="entry name" value="tRNA-bd_arm"/>
</dbReference>
<evidence type="ECO:0000256" key="6">
    <source>
        <dbReference type="ARBA" id="ARBA00022917"/>
    </source>
</evidence>
<dbReference type="FunFam" id="1.10.730.10:FF:000014">
    <property type="entry name" value="Valine--tRNA ligase"/>
    <property type="match status" value="1"/>
</dbReference>
<evidence type="ECO:0000256" key="8">
    <source>
        <dbReference type="ARBA" id="ARBA00023146"/>
    </source>
</evidence>
<dbReference type="SUPFAM" id="SSF52374">
    <property type="entry name" value="Nucleotidylyl transferase"/>
    <property type="match status" value="1"/>
</dbReference>
<comment type="caution">
    <text evidence="16">The sequence shown here is derived from an EMBL/GenBank/DDBJ whole genome shotgun (WGS) entry which is preliminary data.</text>
</comment>
<evidence type="ECO:0000256" key="3">
    <source>
        <dbReference type="ARBA" id="ARBA00022598"/>
    </source>
</evidence>
<dbReference type="SUPFAM" id="SSF46589">
    <property type="entry name" value="tRNA-binding arm"/>
    <property type="match status" value="1"/>
</dbReference>
<evidence type="ECO:0000259" key="15">
    <source>
        <dbReference type="Pfam" id="PF10458"/>
    </source>
</evidence>
<keyword evidence="8 11" id="KW-0030">Aminoacyl-tRNA synthetase</keyword>
<dbReference type="PANTHER" id="PTHR11946">
    <property type="entry name" value="VALYL-TRNA SYNTHETASES"/>
    <property type="match status" value="1"/>
</dbReference>
<dbReference type="HAMAP" id="MF_02004">
    <property type="entry name" value="Val_tRNA_synth_type1"/>
    <property type="match status" value="1"/>
</dbReference>
<keyword evidence="5 11" id="KW-0067">ATP-binding</keyword>
<dbReference type="InterPro" id="IPR009080">
    <property type="entry name" value="tRNAsynth_Ia_anticodon-bd"/>
</dbReference>
<dbReference type="GO" id="GO:0009791">
    <property type="term" value="P:post-embryonic development"/>
    <property type="evidence" value="ECO:0007669"/>
    <property type="project" value="UniProtKB-ARBA"/>
</dbReference>
<dbReference type="EC" id="6.1.1.9" evidence="2"/>
<reference evidence="16 17" key="1">
    <citation type="journal article" date="2020" name="IScience">
        <title>Genome Sequencing of the Endangered Kingdonia uniflora (Circaeasteraceae, Ranunculales) Reveals Potential Mechanisms of Evolutionary Specialization.</title>
        <authorList>
            <person name="Sun Y."/>
            <person name="Deng T."/>
            <person name="Zhang A."/>
            <person name="Moore M.J."/>
            <person name="Landis J.B."/>
            <person name="Lin N."/>
            <person name="Zhang H."/>
            <person name="Zhang X."/>
            <person name="Huang J."/>
            <person name="Zhang X."/>
            <person name="Sun H."/>
            <person name="Wang H."/>
        </authorList>
    </citation>
    <scope>NUCLEOTIDE SEQUENCE [LARGE SCALE GENOMIC DNA]</scope>
    <source>
        <strain evidence="16">TB1705</strain>
        <tissue evidence="16">Leaf</tissue>
    </source>
</reference>
<evidence type="ECO:0000259" key="13">
    <source>
        <dbReference type="Pfam" id="PF00133"/>
    </source>
</evidence>
<dbReference type="InterPro" id="IPR002303">
    <property type="entry name" value="Valyl-tRNA_ligase"/>
</dbReference>
<keyword evidence="17" id="KW-1185">Reference proteome</keyword>
<dbReference type="SUPFAM" id="SSF50677">
    <property type="entry name" value="ValRS/IleRS/LeuRS editing domain"/>
    <property type="match status" value="1"/>
</dbReference>
<feature type="domain" description="Methionyl/Valyl/Leucyl/Isoleucyl-tRNA synthetase anticodon-binding" evidence="14">
    <location>
        <begin position="702"/>
        <end position="846"/>
    </location>
</feature>
<evidence type="ECO:0000256" key="2">
    <source>
        <dbReference type="ARBA" id="ARBA00013169"/>
    </source>
</evidence>
<dbReference type="InterPro" id="IPR033705">
    <property type="entry name" value="Anticodon_Ia_Val"/>
</dbReference>
<keyword evidence="3 11" id="KW-0436">Ligase</keyword>
<dbReference type="Pfam" id="PF08264">
    <property type="entry name" value="Anticodon_1"/>
    <property type="match status" value="1"/>
</dbReference>
<evidence type="ECO:0000256" key="4">
    <source>
        <dbReference type="ARBA" id="ARBA00022741"/>
    </source>
</evidence>
<dbReference type="EMBL" id="JACGCM010001753">
    <property type="protein sequence ID" value="KAF6150158.1"/>
    <property type="molecule type" value="Genomic_DNA"/>
</dbReference>
<dbReference type="Gene3D" id="1.10.730.10">
    <property type="entry name" value="Isoleucyl-tRNA Synthetase, Domain 1"/>
    <property type="match status" value="1"/>
</dbReference>
<protein>
    <recommendedName>
        <fullName evidence="2">valine--tRNA ligase</fullName>
        <ecNumber evidence="2">6.1.1.9</ecNumber>
    </recommendedName>
    <alternativeName>
        <fullName evidence="9">Valyl-tRNA synthetase</fullName>
    </alternativeName>
</protein>
<feature type="coiled-coil region" evidence="12">
    <location>
        <begin position="970"/>
        <end position="997"/>
    </location>
</feature>
<evidence type="ECO:0000256" key="9">
    <source>
        <dbReference type="ARBA" id="ARBA00029936"/>
    </source>
</evidence>
<keyword evidence="7 12" id="KW-0175">Coiled coil</keyword>
<evidence type="ECO:0000259" key="14">
    <source>
        <dbReference type="Pfam" id="PF08264"/>
    </source>
</evidence>
<accession>A0A7J7M5W0</accession>
<dbReference type="PRINTS" id="PR00986">
    <property type="entry name" value="TRNASYNTHVAL"/>
</dbReference>
<dbReference type="PROSITE" id="PS00178">
    <property type="entry name" value="AA_TRNA_LIGASE_I"/>
    <property type="match status" value="1"/>
</dbReference>
<gene>
    <name evidence="16" type="ORF">GIB67_023113</name>
</gene>
<dbReference type="InterPro" id="IPR014729">
    <property type="entry name" value="Rossmann-like_a/b/a_fold"/>
</dbReference>
<dbReference type="NCBIfam" id="TIGR00422">
    <property type="entry name" value="valS"/>
    <property type="match status" value="1"/>
</dbReference>
<evidence type="ECO:0000256" key="11">
    <source>
        <dbReference type="RuleBase" id="RU363035"/>
    </source>
</evidence>
<dbReference type="InterPro" id="IPR001412">
    <property type="entry name" value="aa-tRNA-synth_I_CS"/>
</dbReference>
<dbReference type="Pfam" id="PF00133">
    <property type="entry name" value="tRNA-synt_1"/>
    <property type="match status" value="1"/>
</dbReference>
<dbReference type="GO" id="GO:0004832">
    <property type="term" value="F:valine-tRNA ligase activity"/>
    <property type="evidence" value="ECO:0007669"/>
    <property type="project" value="UniProtKB-EC"/>
</dbReference>
<keyword evidence="6 11" id="KW-0648">Protein biosynthesis</keyword>
<dbReference type="InterPro" id="IPR037118">
    <property type="entry name" value="Val-tRNA_synth_C_sf"/>
</dbReference>
<dbReference type="OrthoDB" id="629407at2759"/>
<dbReference type="CDD" id="cd07962">
    <property type="entry name" value="Anticodon_Ia_Val"/>
    <property type="match status" value="1"/>
</dbReference>
<keyword evidence="4 11" id="KW-0547">Nucleotide-binding</keyword>
<dbReference type="GO" id="GO:0048608">
    <property type="term" value="P:reproductive structure development"/>
    <property type="evidence" value="ECO:0007669"/>
    <property type="project" value="UniProtKB-ARBA"/>
</dbReference>
<dbReference type="InterPro" id="IPR002300">
    <property type="entry name" value="aa-tRNA-synth_Ia"/>
</dbReference>
<evidence type="ECO:0000256" key="5">
    <source>
        <dbReference type="ARBA" id="ARBA00022840"/>
    </source>
</evidence>
<dbReference type="GO" id="GO:0006438">
    <property type="term" value="P:valyl-tRNA aminoacylation"/>
    <property type="evidence" value="ECO:0007669"/>
    <property type="project" value="InterPro"/>
</dbReference>
<dbReference type="PANTHER" id="PTHR11946:SF93">
    <property type="entry name" value="VALINE--TRNA LIGASE, CHLOROPLASTIC_MITOCHONDRIAL 2"/>
    <property type="match status" value="1"/>
</dbReference>
<evidence type="ECO:0000313" key="16">
    <source>
        <dbReference type="EMBL" id="KAF6150158.1"/>
    </source>
</evidence>
<dbReference type="GO" id="GO:0002161">
    <property type="term" value="F:aminoacyl-tRNA deacylase activity"/>
    <property type="evidence" value="ECO:0007669"/>
    <property type="project" value="InterPro"/>
</dbReference>
<dbReference type="FunFam" id="3.40.50.620:FF:000126">
    <property type="entry name" value="Valine--tRNA ligase chloroplastic/mitochondrial 2"/>
    <property type="match status" value="1"/>
</dbReference>
<dbReference type="GO" id="GO:0005524">
    <property type="term" value="F:ATP binding"/>
    <property type="evidence" value="ECO:0007669"/>
    <property type="project" value="UniProtKB-KW"/>
</dbReference>
<evidence type="ECO:0000256" key="7">
    <source>
        <dbReference type="ARBA" id="ARBA00023054"/>
    </source>
</evidence>
<dbReference type="InterPro" id="IPR019499">
    <property type="entry name" value="Val-tRNA_synth_tRNA-bd"/>
</dbReference>
<dbReference type="Proteomes" id="UP000541444">
    <property type="component" value="Unassembled WGS sequence"/>
</dbReference>
<comment type="catalytic activity">
    <reaction evidence="10">
        <text>tRNA(Val) + L-valine + ATP = L-valyl-tRNA(Val) + AMP + diphosphate</text>
        <dbReference type="Rhea" id="RHEA:10704"/>
        <dbReference type="Rhea" id="RHEA-COMP:9672"/>
        <dbReference type="Rhea" id="RHEA-COMP:9708"/>
        <dbReference type="ChEBI" id="CHEBI:30616"/>
        <dbReference type="ChEBI" id="CHEBI:33019"/>
        <dbReference type="ChEBI" id="CHEBI:57762"/>
        <dbReference type="ChEBI" id="CHEBI:78442"/>
        <dbReference type="ChEBI" id="CHEBI:78537"/>
        <dbReference type="ChEBI" id="CHEBI:456215"/>
        <dbReference type="EC" id="6.1.1.9"/>
    </reaction>
</comment>
<evidence type="ECO:0000256" key="1">
    <source>
        <dbReference type="ARBA" id="ARBA00005594"/>
    </source>
</evidence>
<dbReference type="CDD" id="cd00817">
    <property type="entry name" value="ValRS_core"/>
    <property type="match status" value="1"/>
</dbReference>
<proteinExistence type="inferred from homology"/>
<evidence type="ECO:0000313" key="17">
    <source>
        <dbReference type="Proteomes" id="UP000541444"/>
    </source>
</evidence>
<dbReference type="Gene3D" id="3.90.740.10">
    <property type="entry name" value="Valyl/Leucyl/Isoleucyl-tRNA synthetase, editing domain"/>
    <property type="match status" value="1"/>
</dbReference>
<comment type="similarity">
    <text evidence="1 11">Belongs to the class-I aminoacyl-tRNA synthetase family.</text>
</comment>
<dbReference type="NCBIfam" id="NF004349">
    <property type="entry name" value="PRK05729.1"/>
    <property type="match status" value="1"/>
</dbReference>
<dbReference type="FunFam" id="1.10.287.380:FF:000001">
    <property type="entry name" value="Valine--tRNA ligase"/>
    <property type="match status" value="1"/>
</dbReference>
<dbReference type="Pfam" id="PF10458">
    <property type="entry name" value="Val_tRNA-synt_C"/>
    <property type="match status" value="1"/>
</dbReference>
<feature type="domain" description="Aminoacyl-tRNA synthetase class Ia" evidence="13">
    <location>
        <begin position="63"/>
        <end position="645"/>
    </location>
</feature>
<sequence>MALQTPSLFTARSGYKLNLLLFSRHRKLNHFSPRLYSVAAKDNGVFTSPETAKSFDFTSEERIYNWWESQGFFKPSPDHGEDTFVISMPPPNVTGSLHMGHAMFVTLEDIMVRYNRMKGKTTLWVPGTDHAGIATQLVVEKMLASEGIRRVELSREEFTSRVWEWKEKYGRTITNQIRRLGASCDWTREHFTLDEQLSRSVVEAFIRLHDKGLIYQGAYMVNWSPNLQTAVSDLEVEYSEEPGFMYHIKYRVAGGSRFITISNLKVPSIAWLIFYCFLCGRADFLTIATTRPETLFGDTAIAVHPEDDRYSKYIGQQAIVPMTFGRHVPIISDRYVDKDFGTGVLKISPGHDHNDYILARKLGLPILNVINKDGTLNEVAGLYSGMDRFEARKKLWLELEETGLAVKKEPHILRVPRSQRGGEVIEPLVSKQWFVTMEPLAEKALRVVKTGELTILPERFQKIYNHWLSNIKDWCISRQLWWGHRIPVWYIVGKDCEEDYIVARNPEEALGKAHEKYGKGVEIYQDPDVLDTWFSSALWPFSTLGWPDVSTEDYRRFYPTAVLETGHDILFFWVARMIMMGIEFTGATPFSHVYLHGLIRDSQGRKMSKTLGNVIDPLNTMKDFGTDALRLTLALGSAGQDLNLSSERLTANKAFTNKLWNAGKFILQNMPNQSDVSSWERIVALKFDTEDSLLSLPLPECWVISKLHELIEAVTSSYDSFLFGDVGRQIYDFFWSDFADWYIEASKARLYGSNGNSDASVPQAVLLYVFENILKILHPFMPFVTEELWQALPHRQQALMVSHWPATSLPTHAISVKKFENLQALTRAIRNARAEYAVEPKKRISASIIASVDVLDYISKEKEVLALLSRLDLGNIHFTDSPPGMYPIHLSFMFLIVATIKKKSGDIKQSVHLVAGEGLEAYLPLADMVDISAEAQRLSKRLLKMQLEYDTLVTRLSSPKFVEKAPEKVISEVKQKAAEAEEKITLTKNRLALLESTVSS</sequence>
<dbReference type="GO" id="GO:0005829">
    <property type="term" value="C:cytosol"/>
    <property type="evidence" value="ECO:0007669"/>
    <property type="project" value="TreeGrafter"/>
</dbReference>
<dbReference type="Gene3D" id="1.10.287.380">
    <property type="entry name" value="Valyl-tRNA synthetase, C-terminal domain"/>
    <property type="match status" value="1"/>
</dbReference>
<dbReference type="InterPro" id="IPR009008">
    <property type="entry name" value="Val/Leu/Ile-tRNA-synth_edit"/>
</dbReference>
<dbReference type="SUPFAM" id="SSF47323">
    <property type="entry name" value="Anticodon-binding domain of a subclass of class I aminoacyl-tRNA synthetases"/>
    <property type="match status" value="1"/>
</dbReference>
<dbReference type="AlphaFoldDB" id="A0A7J7M5W0"/>
<dbReference type="Gene3D" id="3.40.50.620">
    <property type="entry name" value="HUPs"/>
    <property type="match status" value="2"/>
</dbReference>